<dbReference type="EMBL" id="JASAOF010000024">
    <property type="protein sequence ID" value="MDI2032084.1"/>
    <property type="molecule type" value="Genomic_DNA"/>
</dbReference>
<comment type="caution">
    <text evidence="1">The sequence shown here is derived from an EMBL/GenBank/DDBJ whole genome shotgun (WGS) entry which is preliminary data.</text>
</comment>
<proteinExistence type="predicted"/>
<dbReference type="Proteomes" id="UP001237595">
    <property type="component" value="Unassembled WGS sequence"/>
</dbReference>
<name>A0ABT6PVP0_9PSEU</name>
<evidence type="ECO:0000313" key="2">
    <source>
        <dbReference type="Proteomes" id="UP001237595"/>
    </source>
</evidence>
<organism evidence="1 2">
    <name type="scientific">Saccharopolyspora ipomoeae</name>
    <dbReference type="NCBI Taxonomy" id="3042027"/>
    <lineage>
        <taxon>Bacteria</taxon>
        <taxon>Bacillati</taxon>
        <taxon>Actinomycetota</taxon>
        <taxon>Actinomycetes</taxon>
        <taxon>Pseudonocardiales</taxon>
        <taxon>Pseudonocardiaceae</taxon>
        <taxon>Saccharopolyspora</taxon>
    </lineage>
</organism>
<accession>A0ABT6PVP0</accession>
<keyword evidence="2" id="KW-1185">Reference proteome</keyword>
<gene>
    <name evidence="1" type="ORF">QFW96_25910</name>
</gene>
<sequence length="85" mass="9687">MLHDFFGGELMCGPVHRDGEHVDYHWWNRFGSGLELDLTREQFAPDELVGEGAPVPRPTGKTRMDAEYELLRQRVLKHLSGQPVG</sequence>
<dbReference type="Pfam" id="PF24585">
    <property type="entry name" value="YunG"/>
    <property type="match status" value="1"/>
</dbReference>
<protein>
    <submittedName>
        <fullName evidence="1">Uncharacterized protein</fullName>
    </submittedName>
</protein>
<evidence type="ECO:0000313" key="1">
    <source>
        <dbReference type="EMBL" id="MDI2032084.1"/>
    </source>
</evidence>
<dbReference type="InterPro" id="IPR056238">
    <property type="entry name" value="YunG-like"/>
</dbReference>
<reference evidence="1 2" key="1">
    <citation type="submission" date="2023-04" db="EMBL/GenBank/DDBJ databases">
        <title>Draft genome sequence of Saccharopolyspora sp. TS4A08 isolated from sweet potato rhizospheric soil.</title>
        <authorList>
            <person name="Suksaard P."/>
            <person name="Duangmal K."/>
        </authorList>
    </citation>
    <scope>NUCLEOTIDE SEQUENCE [LARGE SCALE GENOMIC DNA]</scope>
    <source>
        <strain evidence="1 2">TS4A08</strain>
    </source>
</reference>